<name>A0A9P4QW85_9PLEO</name>
<evidence type="ECO:0000313" key="3">
    <source>
        <dbReference type="EMBL" id="KAF2733839.1"/>
    </source>
</evidence>
<dbReference type="Proteomes" id="UP000799444">
    <property type="component" value="Unassembled WGS sequence"/>
</dbReference>
<evidence type="ECO:0000256" key="2">
    <source>
        <dbReference type="SAM" id="SignalP"/>
    </source>
</evidence>
<comment type="caution">
    <text evidence="3">The sequence shown here is derived from an EMBL/GenBank/DDBJ whole genome shotgun (WGS) entry which is preliminary data.</text>
</comment>
<sequence length="229" mass="23609">MLPFPLLLLLFPPPTPAQSTSAKTSTLTSLLPPYPGSATYQASIAAILPEGTVFAISCAPPASTITSLPDPCLRSQFGTNELSFTQGSSTWEFRHTALSTNENGDVVFNRTYYTGCDGSGVDEFECLGYNFLDEVVTSVAGDAGELGLRQRDVVVTAGWDKVDNPAGVEATSTSSEGGFTDIGRSATKEGPVATVTVHKTTGNAAVRGSGGVGGWTVVGLGVVVVGLVV</sequence>
<gene>
    <name evidence="3" type="ORF">EJ04DRAFT_512869</name>
</gene>
<keyword evidence="4" id="KW-1185">Reference proteome</keyword>
<dbReference type="AlphaFoldDB" id="A0A9P4QW85"/>
<reference evidence="3" key="1">
    <citation type="journal article" date="2020" name="Stud. Mycol.">
        <title>101 Dothideomycetes genomes: a test case for predicting lifestyles and emergence of pathogens.</title>
        <authorList>
            <person name="Haridas S."/>
            <person name="Albert R."/>
            <person name="Binder M."/>
            <person name="Bloem J."/>
            <person name="Labutti K."/>
            <person name="Salamov A."/>
            <person name="Andreopoulos B."/>
            <person name="Baker S."/>
            <person name="Barry K."/>
            <person name="Bills G."/>
            <person name="Bluhm B."/>
            <person name="Cannon C."/>
            <person name="Castanera R."/>
            <person name="Culley D."/>
            <person name="Daum C."/>
            <person name="Ezra D."/>
            <person name="Gonzalez J."/>
            <person name="Henrissat B."/>
            <person name="Kuo A."/>
            <person name="Liang C."/>
            <person name="Lipzen A."/>
            <person name="Lutzoni F."/>
            <person name="Magnuson J."/>
            <person name="Mondo S."/>
            <person name="Nolan M."/>
            <person name="Ohm R."/>
            <person name="Pangilinan J."/>
            <person name="Park H.-J."/>
            <person name="Ramirez L."/>
            <person name="Alfaro M."/>
            <person name="Sun H."/>
            <person name="Tritt A."/>
            <person name="Yoshinaga Y."/>
            <person name="Zwiers L.-H."/>
            <person name="Turgeon B."/>
            <person name="Goodwin S."/>
            <person name="Spatafora J."/>
            <person name="Crous P."/>
            <person name="Grigoriev I."/>
        </authorList>
    </citation>
    <scope>NUCLEOTIDE SEQUENCE</scope>
    <source>
        <strain evidence="3">CBS 125425</strain>
    </source>
</reference>
<evidence type="ECO:0000256" key="1">
    <source>
        <dbReference type="SAM" id="MobiDB-lite"/>
    </source>
</evidence>
<feature type="region of interest" description="Disordered" evidence="1">
    <location>
        <begin position="166"/>
        <end position="185"/>
    </location>
</feature>
<protein>
    <submittedName>
        <fullName evidence="3">Uncharacterized protein</fullName>
    </submittedName>
</protein>
<feature type="signal peptide" evidence="2">
    <location>
        <begin position="1"/>
        <end position="17"/>
    </location>
</feature>
<evidence type="ECO:0000313" key="4">
    <source>
        <dbReference type="Proteomes" id="UP000799444"/>
    </source>
</evidence>
<dbReference type="EMBL" id="ML996155">
    <property type="protein sequence ID" value="KAF2733839.1"/>
    <property type="molecule type" value="Genomic_DNA"/>
</dbReference>
<proteinExistence type="predicted"/>
<dbReference type="OrthoDB" id="10573985at2759"/>
<organism evidence="3 4">
    <name type="scientific">Polyplosphaeria fusca</name>
    <dbReference type="NCBI Taxonomy" id="682080"/>
    <lineage>
        <taxon>Eukaryota</taxon>
        <taxon>Fungi</taxon>
        <taxon>Dikarya</taxon>
        <taxon>Ascomycota</taxon>
        <taxon>Pezizomycotina</taxon>
        <taxon>Dothideomycetes</taxon>
        <taxon>Pleosporomycetidae</taxon>
        <taxon>Pleosporales</taxon>
        <taxon>Tetraplosphaeriaceae</taxon>
        <taxon>Polyplosphaeria</taxon>
    </lineage>
</organism>
<keyword evidence="2" id="KW-0732">Signal</keyword>
<feature type="chain" id="PRO_5040255972" evidence="2">
    <location>
        <begin position="18"/>
        <end position="229"/>
    </location>
</feature>
<accession>A0A9P4QW85</accession>